<organism evidence="1 2">
    <name type="scientific">Dreissena polymorpha</name>
    <name type="common">Zebra mussel</name>
    <name type="synonym">Mytilus polymorpha</name>
    <dbReference type="NCBI Taxonomy" id="45954"/>
    <lineage>
        <taxon>Eukaryota</taxon>
        <taxon>Metazoa</taxon>
        <taxon>Spiralia</taxon>
        <taxon>Lophotrochozoa</taxon>
        <taxon>Mollusca</taxon>
        <taxon>Bivalvia</taxon>
        <taxon>Autobranchia</taxon>
        <taxon>Heteroconchia</taxon>
        <taxon>Euheterodonta</taxon>
        <taxon>Imparidentia</taxon>
        <taxon>Neoheterodontei</taxon>
        <taxon>Myida</taxon>
        <taxon>Dreissenoidea</taxon>
        <taxon>Dreissenidae</taxon>
        <taxon>Dreissena</taxon>
    </lineage>
</organism>
<accession>A0A9D4DQF0</accession>
<reference evidence="1" key="2">
    <citation type="submission" date="2020-11" db="EMBL/GenBank/DDBJ databases">
        <authorList>
            <person name="McCartney M.A."/>
            <person name="Auch B."/>
            <person name="Kono T."/>
            <person name="Mallez S."/>
            <person name="Becker A."/>
            <person name="Gohl D.M."/>
            <person name="Silverstein K.A.T."/>
            <person name="Koren S."/>
            <person name="Bechman K.B."/>
            <person name="Herman A."/>
            <person name="Abrahante J.E."/>
            <person name="Garbe J."/>
        </authorList>
    </citation>
    <scope>NUCLEOTIDE SEQUENCE</scope>
    <source>
        <strain evidence="1">Duluth1</strain>
        <tissue evidence="1">Whole animal</tissue>
    </source>
</reference>
<reference evidence="1" key="1">
    <citation type="journal article" date="2019" name="bioRxiv">
        <title>The Genome of the Zebra Mussel, Dreissena polymorpha: A Resource for Invasive Species Research.</title>
        <authorList>
            <person name="McCartney M.A."/>
            <person name="Auch B."/>
            <person name="Kono T."/>
            <person name="Mallez S."/>
            <person name="Zhang Y."/>
            <person name="Obille A."/>
            <person name="Becker A."/>
            <person name="Abrahante J.E."/>
            <person name="Garbe J."/>
            <person name="Badalamenti J.P."/>
            <person name="Herman A."/>
            <person name="Mangelson H."/>
            <person name="Liachko I."/>
            <person name="Sullivan S."/>
            <person name="Sone E.D."/>
            <person name="Koren S."/>
            <person name="Silverstein K.A.T."/>
            <person name="Beckman K.B."/>
            <person name="Gohl D.M."/>
        </authorList>
    </citation>
    <scope>NUCLEOTIDE SEQUENCE</scope>
    <source>
        <strain evidence="1">Duluth1</strain>
        <tissue evidence="1">Whole animal</tissue>
    </source>
</reference>
<dbReference type="AlphaFoldDB" id="A0A9D4DQF0"/>
<evidence type="ECO:0000313" key="2">
    <source>
        <dbReference type="Proteomes" id="UP000828390"/>
    </source>
</evidence>
<dbReference type="Proteomes" id="UP000828390">
    <property type="component" value="Unassembled WGS sequence"/>
</dbReference>
<comment type="caution">
    <text evidence="1">The sequence shown here is derived from an EMBL/GenBank/DDBJ whole genome shotgun (WGS) entry which is preliminary data.</text>
</comment>
<dbReference type="EMBL" id="JAIWYP010000010">
    <property type="protein sequence ID" value="KAH3753962.1"/>
    <property type="molecule type" value="Genomic_DNA"/>
</dbReference>
<name>A0A9D4DQF0_DREPO</name>
<keyword evidence="2" id="KW-1185">Reference proteome</keyword>
<protein>
    <submittedName>
        <fullName evidence="1">Uncharacterized protein</fullName>
    </submittedName>
</protein>
<gene>
    <name evidence="1" type="ORF">DPMN_188617</name>
</gene>
<proteinExistence type="predicted"/>
<sequence>MVRLQRHLDLVLIGNHHDGGSLTSTLTVGDQGLKLLFPGVAHLTFISERPCEKINRVS</sequence>
<evidence type="ECO:0000313" key="1">
    <source>
        <dbReference type="EMBL" id="KAH3753962.1"/>
    </source>
</evidence>